<dbReference type="Gene3D" id="3.40.1190.20">
    <property type="match status" value="1"/>
</dbReference>
<evidence type="ECO:0000313" key="3">
    <source>
        <dbReference type="Proteomes" id="UP000666915"/>
    </source>
</evidence>
<accession>A0ABS3R4R3</accession>
<evidence type="ECO:0000259" key="1">
    <source>
        <dbReference type="Pfam" id="PF00294"/>
    </source>
</evidence>
<gene>
    <name evidence="2" type="ORF">J4557_27255</name>
</gene>
<evidence type="ECO:0000313" key="2">
    <source>
        <dbReference type="EMBL" id="MBO2441228.1"/>
    </source>
</evidence>
<keyword evidence="3" id="KW-1185">Reference proteome</keyword>
<name>A0ABS3R4R3_9ACTN</name>
<protein>
    <recommendedName>
        <fullName evidence="1">Carbohydrate kinase PfkB domain-containing protein</fullName>
    </recommendedName>
</protein>
<sequence length="66" mass="6402">MLDGAPVADSTGTGDALTAALIAALARGEPPERAARFSVAAAGATVGRPVGRPALSFEGARARAGI</sequence>
<proteinExistence type="predicted"/>
<dbReference type="Pfam" id="PF00294">
    <property type="entry name" value="PfkB"/>
    <property type="match status" value="1"/>
</dbReference>
<reference evidence="2 3" key="1">
    <citation type="submission" date="2021-03" db="EMBL/GenBank/DDBJ databases">
        <authorList>
            <person name="Kanchanasin P."/>
            <person name="Saeng-In P."/>
            <person name="Phongsopitanun W."/>
            <person name="Yuki M."/>
            <person name="Kudo T."/>
            <person name="Ohkuma M."/>
            <person name="Tanasupawat S."/>
        </authorList>
    </citation>
    <scope>NUCLEOTIDE SEQUENCE [LARGE SCALE GENOMIC DNA]</scope>
    <source>
        <strain evidence="2 3">L46</strain>
    </source>
</reference>
<dbReference type="Proteomes" id="UP000666915">
    <property type="component" value="Unassembled WGS sequence"/>
</dbReference>
<organism evidence="2 3">
    <name type="scientific">Actinomadura nitritigenes</name>
    <dbReference type="NCBI Taxonomy" id="134602"/>
    <lineage>
        <taxon>Bacteria</taxon>
        <taxon>Bacillati</taxon>
        <taxon>Actinomycetota</taxon>
        <taxon>Actinomycetes</taxon>
        <taxon>Streptosporangiales</taxon>
        <taxon>Thermomonosporaceae</taxon>
        <taxon>Actinomadura</taxon>
    </lineage>
</organism>
<comment type="caution">
    <text evidence="2">The sequence shown here is derived from an EMBL/GenBank/DDBJ whole genome shotgun (WGS) entry which is preliminary data.</text>
</comment>
<dbReference type="RefSeq" id="WP_208269594.1">
    <property type="nucleotide sequence ID" value="NZ_BAAAGM010000047.1"/>
</dbReference>
<dbReference type="InterPro" id="IPR011611">
    <property type="entry name" value="PfkB_dom"/>
</dbReference>
<dbReference type="EMBL" id="JAGEOK010000018">
    <property type="protein sequence ID" value="MBO2441228.1"/>
    <property type="molecule type" value="Genomic_DNA"/>
</dbReference>
<dbReference type="InterPro" id="IPR029056">
    <property type="entry name" value="Ribokinase-like"/>
</dbReference>
<feature type="domain" description="Carbohydrate kinase PfkB" evidence="1">
    <location>
        <begin position="7"/>
        <end position="49"/>
    </location>
</feature>
<dbReference type="SUPFAM" id="SSF53613">
    <property type="entry name" value="Ribokinase-like"/>
    <property type="match status" value="1"/>
</dbReference>